<dbReference type="InterPro" id="IPR033479">
    <property type="entry name" value="dCache_1"/>
</dbReference>
<evidence type="ECO:0000256" key="9">
    <source>
        <dbReference type="PROSITE-ProRule" id="PRU00284"/>
    </source>
</evidence>
<organism evidence="14 15">
    <name type="scientific">Paenibacillus phytohabitans</name>
    <dbReference type="NCBI Taxonomy" id="2654978"/>
    <lineage>
        <taxon>Bacteria</taxon>
        <taxon>Bacillati</taxon>
        <taxon>Bacillota</taxon>
        <taxon>Bacilli</taxon>
        <taxon>Bacillales</taxon>
        <taxon>Paenibacillaceae</taxon>
        <taxon>Paenibacillus</taxon>
    </lineage>
</organism>
<sequence>MNKKARLTIRTKLILTYLLVLLVPSIIIGWQTYQSASSKVGQQLTQNATESVVAVNEIIDANIQSKIDDINYFAAQLTADSINNEAAGAGAPALEARLKEYAKLHSDVLDIYAGTSKGKGIRAADIQLPDGYDPRKENAYINALKHGSGIVISPVFQTVNNESAIAISAVLEGGNGVVGLDLNLSSLADLTDIKVGEEGYILIIDSSKKFLVHPTEAIGEESSLDFVKRMFERESGSFDYDYKDSSKKMTFMVNELTGWRIGGTISKNEITRATSDIRETVFIVISVSVLLALVLIYFNVSSILKPLMRLRRATELIAGGDLSQDIGDFRRDEIGLLAENFRLMVGNLRQMITGVQEMTDNVSSSAEELTAGAEQTTKAIEHVTIAIQEVAAGTERQVNSVNKGMISTAATTSEVEHISGFMEQVSAMMDKTSLSASEGNESVISVVDKINGIHETVEELGGVIDKLNERTGQIQGIVGVITGISRQTNLLALNASIEAARAGEQGRGFAVVASEVRKLAEESEKSARMISEQITSINAEMIQATATMEYAKNRVSEGIMAVDTTGRSFSRIRRAVKGAAEKIEAMNGAVHTLTAEADSMEKAIGEIRGITQEAAGNTETISAAAQQQLASVEEIASSSADLSHLADELQRLVGKFKLYPGNQAPGAADTVRQSRGSSGDQRNS</sequence>
<dbReference type="Gene3D" id="3.30.450.20">
    <property type="entry name" value="PAS domain"/>
    <property type="match status" value="2"/>
</dbReference>
<name>A0ABX1YTM7_9BACL</name>
<comment type="caution">
    <text evidence="14">The sequence shown here is derived from an EMBL/GenBank/DDBJ whole genome shotgun (WGS) entry which is preliminary data.</text>
</comment>
<keyword evidence="15" id="KW-1185">Reference proteome</keyword>
<evidence type="ECO:0000259" key="13">
    <source>
        <dbReference type="PROSITE" id="PS50885"/>
    </source>
</evidence>
<evidence type="ECO:0000256" key="8">
    <source>
        <dbReference type="ARBA" id="ARBA00029447"/>
    </source>
</evidence>
<proteinExistence type="inferred from homology"/>
<gene>
    <name evidence="14" type="ORF">GC101_32690</name>
</gene>
<keyword evidence="7 9" id="KW-0807">Transducer</keyword>
<dbReference type="PANTHER" id="PTHR32089:SF114">
    <property type="entry name" value="METHYL-ACCEPTING CHEMOTAXIS PROTEIN MCPB"/>
    <property type="match status" value="1"/>
</dbReference>
<evidence type="ECO:0000313" key="15">
    <source>
        <dbReference type="Proteomes" id="UP000596857"/>
    </source>
</evidence>
<keyword evidence="6 11" id="KW-0472">Membrane</keyword>
<dbReference type="RefSeq" id="WP_171720713.1">
    <property type="nucleotide sequence ID" value="NZ_WHOB01000094.1"/>
</dbReference>
<dbReference type="InterPro" id="IPR003660">
    <property type="entry name" value="HAMP_dom"/>
</dbReference>
<reference evidence="14 15" key="1">
    <citation type="submission" date="2019-10" db="EMBL/GenBank/DDBJ databases">
        <title>Description of Paenibacillus terricola sp. nov.</title>
        <authorList>
            <person name="Carlier A."/>
            <person name="Qi S."/>
        </authorList>
    </citation>
    <scope>NUCLEOTIDE SEQUENCE [LARGE SCALE GENOMIC DNA]</scope>
    <source>
        <strain evidence="14 15">LMG 31459</strain>
    </source>
</reference>
<evidence type="ECO:0000256" key="2">
    <source>
        <dbReference type="ARBA" id="ARBA00022475"/>
    </source>
</evidence>
<feature type="domain" description="Methyl-accepting transducer" evidence="12">
    <location>
        <begin position="372"/>
        <end position="643"/>
    </location>
</feature>
<protein>
    <submittedName>
        <fullName evidence="14">HAMP domain-containing protein</fullName>
    </submittedName>
</protein>
<evidence type="ECO:0000256" key="10">
    <source>
        <dbReference type="SAM" id="MobiDB-lite"/>
    </source>
</evidence>
<feature type="region of interest" description="Disordered" evidence="10">
    <location>
        <begin position="661"/>
        <end position="684"/>
    </location>
</feature>
<dbReference type="PROSITE" id="PS50885">
    <property type="entry name" value="HAMP"/>
    <property type="match status" value="1"/>
</dbReference>
<evidence type="ECO:0000256" key="11">
    <source>
        <dbReference type="SAM" id="Phobius"/>
    </source>
</evidence>
<comment type="similarity">
    <text evidence="8">Belongs to the methyl-accepting chemotaxis (MCP) protein family.</text>
</comment>
<evidence type="ECO:0000256" key="3">
    <source>
        <dbReference type="ARBA" id="ARBA00022500"/>
    </source>
</evidence>
<comment type="subcellular location">
    <subcellularLocation>
        <location evidence="1">Cell membrane</location>
        <topology evidence="1">Multi-pass membrane protein</topology>
    </subcellularLocation>
</comment>
<evidence type="ECO:0000256" key="7">
    <source>
        <dbReference type="ARBA" id="ARBA00023224"/>
    </source>
</evidence>
<dbReference type="InterPro" id="IPR004089">
    <property type="entry name" value="MCPsignal_dom"/>
</dbReference>
<evidence type="ECO:0000256" key="6">
    <source>
        <dbReference type="ARBA" id="ARBA00023136"/>
    </source>
</evidence>
<keyword evidence="4 11" id="KW-0812">Transmembrane</keyword>
<evidence type="ECO:0000256" key="5">
    <source>
        <dbReference type="ARBA" id="ARBA00022989"/>
    </source>
</evidence>
<dbReference type="PANTHER" id="PTHR32089">
    <property type="entry name" value="METHYL-ACCEPTING CHEMOTAXIS PROTEIN MCPB"/>
    <property type="match status" value="1"/>
</dbReference>
<evidence type="ECO:0000256" key="1">
    <source>
        <dbReference type="ARBA" id="ARBA00004651"/>
    </source>
</evidence>
<dbReference type="Pfam" id="PF00672">
    <property type="entry name" value="HAMP"/>
    <property type="match status" value="1"/>
</dbReference>
<dbReference type="EMBL" id="WHOB01000094">
    <property type="protein sequence ID" value="NOU83619.1"/>
    <property type="molecule type" value="Genomic_DNA"/>
</dbReference>
<accession>A0ABX1YTM7</accession>
<keyword evidence="2" id="KW-1003">Cell membrane</keyword>
<dbReference type="CDD" id="cd11386">
    <property type="entry name" value="MCP_signal"/>
    <property type="match status" value="1"/>
</dbReference>
<dbReference type="Gene3D" id="1.10.287.950">
    <property type="entry name" value="Methyl-accepting chemotaxis protein"/>
    <property type="match status" value="1"/>
</dbReference>
<evidence type="ECO:0000256" key="4">
    <source>
        <dbReference type="ARBA" id="ARBA00022692"/>
    </source>
</evidence>
<feature type="compositionally biased region" description="Polar residues" evidence="10">
    <location>
        <begin position="671"/>
        <end position="684"/>
    </location>
</feature>
<keyword evidence="3" id="KW-0145">Chemotaxis</keyword>
<dbReference type="SMART" id="SM00304">
    <property type="entry name" value="HAMP"/>
    <property type="match status" value="1"/>
</dbReference>
<dbReference type="Proteomes" id="UP000596857">
    <property type="component" value="Unassembled WGS sequence"/>
</dbReference>
<dbReference type="CDD" id="cd06225">
    <property type="entry name" value="HAMP"/>
    <property type="match status" value="1"/>
</dbReference>
<evidence type="ECO:0000313" key="14">
    <source>
        <dbReference type="EMBL" id="NOU83619.1"/>
    </source>
</evidence>
<feature type="transmembrane region" description="Helical" evidence="11">
    <location>
        <begin position="281"/>
        <end position="304"/>
    </location>
</feature>
<keyword evidence="5 11" id="KW-1133">Transmembrane helix</keyword>
<feature type="domain" description="HAMP" evidence="13">
    <location>
        <begin position="301"/>
        <end position="353"/>
    </location>
</feature>
<dbReference type="SMART" id="SM00283">
    <property type="entry name" value="MA"/>
    <property type="match status" value="1"/>
</dbReference>
<evidence type="ECO:0000259" key="12">
    <source>
        <dbReference type="PROSITE" id="PS50111"/>
    </source>
</evidence>
<dbReference type="CDD" id="cd12912">
    <property type="entry name" value="PDC2_MCP_like"/>
    <property type="match status" value="1"/>
</dbReference>
<dbReference type="Pfam" id="PF00015">
    <property type="entry name" value="MCPsignal"/>
    <property type="match status" value="1"/>
</dbReference>
<dbReference type="SUPFAM" id="SSF58104">
    <property type="entry name" value="Methyl-accepting chemotaxis protein (MCP) signaling domain"/>
    <property type="match status" value="1"/>
</dbReference>
<dbReference type="PROSITE" id="PS50111">
    <property type="entry name" value="CHEMOTAXIS_TRANSDUC_2"/>
    <property type="match status" value="1"/>
</dbReference>
<dbReference type="Pfam" id="PF02743">
    <property type="entry name" value="dCache_1"/>
    <property type="match status" value="1"/>
</dbReference>